<dbReference type="GO" id="GO:0031902">
    <property type="term" value="C:late endosome membrane"/>
    <property type="evidence" value="ECO:0007669"/>
    <property type="project" value="TreeGrafter"/>
</dbReference>
<evidence type="ECO:0000256" key="5">
    <source>
        <dbReference type="SAM" id="Phobius"/>
    </source>
</evidence>
<dbReference type="InterPro" id="IPR023393">
    <property type="entry name" value="START-like_dom_sf"/>
</dbReference>
<dbReference type="GO" id="GO:0005789">
    <property type="term" value="C:endoplasmic reticulum membrane"/>
    <property type="evidence" value="ECO:0007669"/>
    <property type="project" value="TreeGrafter"/>
</dbReference>
<keyword evidence="3 5" id="KW-0472">Membrane</keyword>
<dbReference type="InterPro" id="IPR019498">
    <property type="entry name" value="MENTAL"/>
</dbReference>
<gene>
    <name evidence="9" type="primary">LOC115209394</name>
</gene>
<dbReference type="PRINTS" id="PR00978">
    <property type="entry name" value="STARPROTEIN"/>
</dbReference>
<reference evidence="9" key="1">
    <citation type="submission" date="2025-08" db="UniProtKB">
        <authorList>
            <consortium name="RefSeq"/>
        </authorList>
    </citation>
    <scope>IDENTIFICATION</scope>
</reference>
<feature type="region of interest" description="Disordered" evidence="4">
    <location>
        <begin position="220"/>
        <end position="246"/>
    </location>
</feature>
<sequence>MSIERSIHGLVKQKKQPEEASTTVYARAISEHSATSMSNFATTSVEAEVGAEGPDGKMSPVRRTFCLIATFDIIFTVVIWIIYTQILSASKTDSYKNEVLNYDIHYSMFDIVMSAAVRFVLLILAYALFRIRHWWMVAIATFLTCTFLIAKCLVFDFNYASNSLTYALLLVSFVICWIETWFLDFKVLPQEKRYLLRTLIPAVSERTPLLRGNNPENPDAISTTDEFHSPIDSPASSDEEPMEGTNKYSQAVNRQTLIDKTPMDLSYLKLGKESWEQVYSLYKSESNWVFQCGKDATEGCVLSKKSHVGNKIFFLQAVLNISAKELWEDLVFRTEDLSTWNPTILDSKLIKPLSENCDISYYVAAPGAKGLVKSRDFVVVRKWGKRKGLYFSTGMSVKFPNIPPVDKCVRGENGAGGYLVEPLSTEPNKCKFYWFCNTNLKGMLPQKLVDSALGGMQLDYLKHLRHHVEQLRQYKV</sequence>
<dbReference type="InterPro" id="IPR002913">
    <property type="entry name" value="START_lipid-bd_dom"/>
</dbReference>
<feature type="transmembrane region" description="Helical" evidence="5">
    <location>
        <begin position="136"/>
        <end position="157"/>
    </location>
</feature>
<keyword evidence="5" id="KW-1133">Transmembrane helix</keyword>
<protein>
    <submittedName>
        <fullName evidence="9">Steroidogenic acute regulatory protein-like isoform X1</fullName>
    </submittedName>
</protein>
<dbReference type="AlphaFoldDB" id="A0A6P7S5W7"/>
<organism evidence="8 9">
    <name type="scientific">Octopus sinensis</name>
    <name type="common">East Asian common octopus</name>
    <dbReference type="NCBI Taxonomy" id="2607531"/>
    <lineage>
        <taxon>Eukaryota</taxon>
        <taxon>Metazoa</taxon>
        <taxon>Spiralia</taxon>
        <taxon>Lophotrochozoa</taxon>
        <taxon>Mollusca</taxon>
        <taxon>Cephalopoda</taxon>
        <taxon>Coleoidea</taxon>
        <taxon>Octopodiformes</taxon>
        <taxon>Octopoda</taxon>
        <taxon>Incirrata</taxon>
        <taxon>Octopodidae</taxon>
        <taxon>Octopus</taxon>
    </lineage>
</organism>
<accession>A0A6P7S5W7</accession>
<proteinExistence type="predicted"/>
<evidence type="ECO:0000259" key="7">
    <source>
        <dbReference type="PROSITE" id="PS51439"/>
    </source>
</evidence>
<dbReference type="Proteomes" id="UP000515154">
    <property type="component" value="Linkage group LG3"/>
</dbReference>
<dbReference type="InterPro" id="IPR000799">
    <property type="entry name" value="StAR-like"/>
</dbReference>
<dbReference type="KEGG" id="osn:115209394"/>
<dbReference type="SMART" id="SM00234">
    <property type="entry name" value="START"/>
    <property type="match status" value="1"/>
</dbReference>
<evidence type="ECO:0000256" key="2">
    <source>
        <dbReference type="ARBA" id="ARBA00022692"/>
    </source>
</evidence>
<feature type="transmembrane region" description="Helical" evidence="5">
    <location>
        <begin position="106"/>
        <end position="129"/>
    </location>
</feature>
<keyword evidence="8" id="KW-1185">Reference proteome</keyword>
<name>A0A6P7S5W7_9MOLL</name>
<feature type="transmembrane region" description="Helical" evidence="5">
    <location>
        <begin position="65"/>
        <end position="86"/>
    </location>
</feature>
<dbReference type="SUPFAM" id="SSF55961">
    <property type="entry name" value="Bet v1-like"/>
    <property type="match status" value="1"/>
</dbReference>
<dbReference type="GO" id="GO:0005765">
    <property type="term" value="C:lysosomal membrane"/>
    <property type="evidence" value="ECO:0007669"/>
    <property type="project" value="TreeGrafter"/>
</dbReference>
<dbReference type="GO" id="GO:0008289">
    <property type="term" value="F:lipid binding"/>
    <property type="evidence" value="ECO:0007669"/>
    <property type="project" value="InterPro"/>
</dbReference>
<dbReference type="GO" id="GO:0140284">
    <property type="term" value="C:endoplasmic reticulum-endosome membrane contact site"/>
    <property type="evidence" value="ECO:0007669"/>
    <property type="project" value="TreeGrafter"/>
</dbReference>
<dbReference type="Gene3D" id="3.30.530.20">
    <property type="match status" value="1"/>
</dbReference>
<dbReference type="RefSeq" id="XP_029633644.1">
    <property type="nucleotide sequence ID" value="XM_029777784.2"/>
</dbReference>
<feature type="transmembrane region" description="Helical" evidence="5">
    <location>
        <begin position="163"/>
        <end position="183"/>
    </location>
</feature>
<keyword evidence="2 5" id="KW-0812">Transmembrane</keyword>
<dbReference type="GO" id="GO:0099044">
    <property type="term" value="P:vesicle tethering to endoplasmic reticulum"/>
    <property type="evidence" value="ECO:0007669"/>
    <property type="project" value="TreeGrafter"/>
</dbReference>
<dbReference type="PANTHER" id="PTHR46121:SF4">
    <property type="entry name" value="STEROIDOGENIC ACUTE REGULATORY PROTEIN-LIKE"/>
    <property type="match status" value="1"/>
</dbReference>
<evidence type="ECO:0000256" key="3">
    <source>
        <dbReference type="ARBA" id="ARBA00023136"/>
    </source>
</evidence>
<dbReference type="Pfam" id="PF10457">
    <property type="entry name" value="MENTAL"/>
    <property type="match status" value="1"/>
</dbReference>
<evidence type="ECO:0000313" key="8">
    <source>
        <dbReference type="Proteomes" id="UP000515154"/>
    </source>
</evidence>
<comment type="subcellular location">
    <subcellularLocation>
        <location evidence="1">Membrane</location>
        <topology evidence="1">Multi-pass membrane protein</topology>
    </subcellularLocation>
</comment>
<evidence type="ECO:0000256" key="4">
    <source>
        <dbReference type="SAM" id="MobiDB-lite"/>
    </source>
</evidence>
<dbReference type="PROSITE" id="PS50848">
    <property type="entry name" value="START"/>
    <property type="match status" value="1"/>
</dbReference>
<evidence type="ECO:0000259" key="6">
    <source>
        <dbReference type="PROSITE" id="PS50848"/>
    </source>
</evidence>
<dbReference type="PANTHER" id="PTHR46121">
    <property type="entry name" value="STEROIDOGENIC ACUTE REGULATORY PROTEIN-LIKE"/>
    <property type="match status" value="1"/>
</dbReference>
<evidence type="ECO:0000256" key="1">
    <source>
        <dbReference type="ARBA" id="ARBA00004141"/>
    </source>
</evidence>
<dbReference type="PROSITE" id="PS51439">
    <property type="entry name" value="MENTAL"/>
    <property type="match status" value="1"/>
</dbReference>
<dbReference type="InterPro" id="IPR051869">
    <property type="entry name" value="STARD3"/>
</dbReference>
<dbReference type="Pfam" id="PF01852">
    <property type="entry name" value="START"/>
    <property type="match status" value="1"/>
</dbReference>
<feature type="domain" description="START" evidence="6">
    <location>
        <begin position="325"/>
        <end position="473"/>
    </location>
</feature>
<evidence type="ECO:0000313" key="9">
    <source>
        <dbReference type="RefSeq" id="XP_029633644.1"/>
    </source>
</evidence>
<feature type="domain" description="MENTAL" evidence="7">
    <location>
        <begin position="58"/>
        <end position="230"/>
    </location>
</feature>